<dbReference type="Proteomes" id="UP000323824">
    <property type="component" value="Chromosome"/>
</dbReference>
<dbReference type="PANTHER" id="PTHR43351">
    <property type="entry name" value="L(+)-TARTRATE DEHYDRATASE SUBUNIT BETA"/>
    <property type="match status" value="1"/>
</dbReference>
<protein>
    <submittedName>
        <fullName evidence="4">Fe-S-containing hydro-lyase</fullName>
    </submittedName>
</protein>
<gene>
    <name evidence="4" type="ORF">EW093_05150</name>
</gene>
<dbReference type="OrthoDB" id="9798978at2"/>
<dbReference type="Pfam" id="PF05683">
    <property type="entry name" value="Fumerase_C"/>
    <property type="match status" value="1"/>
</dbReference>
<name>A0A5C1QD30_9SPIO</name>
<comment type="similarity">
    <text evidence="1">Belongs to the class-I fumarase family.</text>
</comment>
<keyword evidence="2 4" id="KW-0456">Lyase</keyword>
<dbReference type="NCBIfam" id="NF005310">
    <property type="entry name" value="PRK06842.1"/>
    <property type="match status" value="1"/>
</dbReference>
<reference evidence="4 5" key="1">
    <citation type="submission" date="2019-02" db="EMBL/GenBank/DDBJ databases">
        <authorList>
            <person name="Fomenkov A."/>
            <person name="Dubinina G."/>
            <person name="Grabovich M."/>
            <person name="Vincze T."/>
            <person name="Roberts R.J."/>
        </authorList>
    </citation>
    <scope>NUCLEOTIDE SEQUENCE [LARGE SCALE GENOMIC DNA]</scope>
    <source>
        <strain evidence="4 5">P</strain>
    </source>
</reference>
<evidence type="ECO:0000256" key="1">
    <source>
        <dbReference type="ARBA" id="ARBA00008876"/>
    </source>
</evidence>
<dbReference type="PANTHER" id="PTHR43351:SF2">
    <property type="entry name" value="L(+)-TARTRATE DEHYDRATASE SUBUNIT BETA-RELATED"/>
    <property type="match status" value="1"/>
</dbReference>
<dbReference type="GO" id="GO:0016836">
    <property type="term" value="F:hydro-lyase activity"/>
    <property type="evidence" value="ECO:0007669"/>
    <property type="project" value="InterPro"/>
</dbReference>
<dbReference type="InterPro" id="IPR036660">
    <property type="entry name" value="Fe-S_hydroAse_TtdB_cat_sf"/>
</dbReference>
<organism evidence="4 5">
    <name type="scientific">Thiospirochaeta perfilievii</name>
    <dbReference type="NCBI Taxonomy" id="252967"/>
    <lineage>
        <taxon>Bacteria</taxon>
        <taxon>Pseudomonadati</taxon>
        <taxon>Spirochaetota</taxon>
        <taxon>Spirochaetia</taxon>
        <taxon>Spirochaetales</taxon>
        <taxon>Spirochaetaceae</taxon>
        <taxon>Thiospirochaeta</taxon>
    </lineage>
</organism>
<dbReference type="EMBL" id="CP035807">
    <property type="protein sequence ID" value="QEN04112.1"/>
    <property type="molecule type" value="Genomic_DNA"/>
</dbReference>
<dbReference type="InterPro" id="IPR004647">
    <property type="entry name" value="Fe-S_hydro-lyase_TtdB-typ_cat"/>
</dbReference>
<dbReference type="KEGG" id="sper:EW093_05150"/>
<dbReference type="RefSeq" id="WP_149567369.1">
    <property type="nucleotide sequence ID" value="NZ_CP035807.1"/>
</dbReference>
<evidence type="ECO:0000313" key="4">
    <source>
        <dbReference type="EMBL" id="QEN04112.1"/>
    </source>
</evidence>
<dbReference type="Gene3D" id="3.20.130.10">
    <property type="entry name" value="Fe-S hydro-lyase, tartrate dehydratase beta-type, catalytic domain"/>
    <property type="match status" value="1"/>
</dbReference>
<reference evidence="4 5" key="2">
    <citation type="submission" date="2019-09" db="EMBL/GenBank/DDBJ databases">
        <title>Complete Genome Sequence and Methylome Analysis of free living Spirochaetas.</title>
        <authorList>
            <person name="Leshcheva N."/>
            <person name="Mikheeva N."/>
        </authorList>
    </citation>
    <scope>NUCLEOTIDE SEQUENCE [LARGE SCALE GENOMIC DNA]</scope>
    <source>
        <strain evidence="4 5">P</strain>
    </source>
</reference>
<dbReference type="SUPFAM" id="SSF117457">
    <property type="entry name" value="FumA C-terminal domain-like"/>
    <property type="match status" value="1"/>
</dbReference>
<sequence>MKHIELPLTDEKIRDLKMGDEVLLSGSILVGRDQAHKRVCDLIDNNQELPVNINGEVIYYMGPSPAKEGDVIGACGPTTSSRMDAFAPKLMDVGLKGMIGKGPRYGDVLKSIIKNKAIYFYSFGGCGALYAQKVIKSDIVAFEDLGPEAIRRLVIKDFPVIVAIDSWGNNIYNRD</sequence>
<keyword evidence="5" id="KW-1185">Reference proteome</keyword>
<accession>A0A5C1QD30</accession>
<evidence type="ECO:0000259" key="3">
    <source>
        <dbReference type="Pfam" id="PF05683"/>
    </source>
</evidence>
<feature type="domain" description="Fe-S hydro-lyase tartrate dehydratase beta-type catalytic" evidence="3">
    <location>
        <begin position="6"/>
        <end position="173"/>
    </location>
</feature>
<dbReference type="NCBIfam" id="TIGR00723">
    <property type="entry name" value="ttdB_fumA_fumB"/>
    <property type="match status" value="1"/>
</dbReference>
<dbReference type="AlphaFoldDB" id="A0A5C1QD30"/>
<evidence type="ECO:0000313" key="5">
    <source>
        <dbReference type="Proteomes" id="UP000323824"/>
    </source>
</evidence>
<proteinExistence type="inferred from homology"/>
<evidence type="ECO:0000256" key="2">
    <source>
        <dbReference type="ARBA" id="ARBA00023239"/>
    </source>
</evidence>